<name>A0AAW1PAL4_9CHLO</name>
<dbReference type="SMART" id="SM00757">
    <property type="entry name" value="CRA"/>
    <property type="match status" value="1"/>
</dbReference>
<dbReference type="PROSITE" id="PS50896">
    <property type="entry name" value="LISH"/>
    <property type="match status" value="1"/>
</dbReference>
<dbReference type="Proteomes" id="UP001489004">
    <property type="component" value="Unassembled WGS sequence"/>
</dbReference>
<dbReference type="InterPro" id="IPR024964">
    <property type="entry name" value="CTLH/CRA"/>
</dbReference>
<evidence type="ECO:0000313" key="4">
    <source>
        <dbReference type="EMBL" id="KAK9806928.1"/>
    </source>
</evidence>
<protein>
    <recommendedName>
        <fullName evidence="3">CTLH domain-containing protein</fullName>
    </recommendedName>
</protein>
<feature type="domain" description="CTLH" evidence="3">
    <location>
        <begin position="171"/>
        <end position="228"/>
    </location>
</feature>
<dbReference type="GO" id="GO:0005634">
    <property type="term" value="C:nucleus"/>
    <property type="evidence" value="ECO:0007669"/>
    <property type="project" value="TreeGrafter"/>
</dbReference>
<organism evidence="4 5">
    <name type="scientific">[Myrmecia] bisecta</name>
    <dbReference type="NCBI Taxonomy" id="41462"/>
    <lineage>
        <taxon>Eukaryota</taxon>
        <taxon>Viridiplantae</taxon>
        <taxon>Chlorophyta</taxon>
        <taxon>core chlorophytes</taxon>
        <taxon>Trebouxiophyceae</taxon>
        <taxon>Trebouxiales</taxon>
        <taxon>Trebouxiaceae</taxon>
        <taxon>Myrmecia</taxon>
    </lineage>
</organism>
<dbReference type="SUPFAM" id="SSF57850">
    <property type="entry name" value="RING/U-box"/>
    <property type="match status" value="1"/>
</dbReference>
<keyword evidence="5" id="KW-1185">Reference proteome</keyword>
<feature type="region of interest" description="Disordered" evidence="2">
    <location>
        <begin position="1"/>
        <end position="23"/>
    </location>
</feature>
<dbReference type="PANTHER" id="PTHR12170">
    <property type="entry name" value="MACROPHAGE ERYTHROBLAST ATTACHER-RELATED"/>
    <property type="match status" value="1"/>
</dbReference>
<dbReference type="PROSITE" id="PS50897">
    <property type="entry name" value="CTLH"/>
    <property type="match status" value="1"/>
</dbReference>
<dbReference type="EMBL" id="JALJOR010000013">
    <property type="protein sequence ID" value="KAK9806928.1"/>
    <property type="molecule type" value="Genomic_DNA"/>
</dbReference>
<dbReference type="GO" id="GO:0004842">
    <property type="term" value="F:ubiquitin-protein transferase activity"/>
    <property type="evidence" value="ECO:0007669"/>
    <property type="project" value="InterPro"/>
</dbReference>
<gene>
    <name evidence="4" type="ORF">WJX72_007757</name>
</gene>
<dbReference type="Pfam" id="PF10607">
    <property type="entry name" value="CTLH"/>
    <property type="match status" value="1"/>
</dbReference>
<dbReference type="PANTHER" id="PTHR12170:SF2">
    <property type="entry name" value="E3 UBIQUITIN-PROTEIN TRANSFERASE MAEA"/>
    <property type="match status" value="1"/>
</dbReference>
<keyword evidence="1" id="KW-0175">Coiled coil</keyword>
<dbReference type="SMART" id="SM00668">
    <property type="entry name" value="CTLH"/>
    <property type="match status" value="1"/>
</dbReference>
<feature type="coiled-coil region" evidence="1">
    <location>
        <begin position="76"/>
        <end position="103"/>
    </location>
</feature>
<dbReference type="InterPro" id="IPR013144">
    <property type="entry name" value="CRA_dom"/>
</dbReference>
<proteinExistence type="predicted"/>
<evidence type="ECO:0000256" key="2">
    <source>
        <dbReference type="SAM" id="MobiDB-lite"/>
    </source>
</evidence>
<dbReference type="AlphaFoldDB" id="A0AAW1PAL4"/>
<dbReference type="InterPro" id="IPR006594">
    <property type="entry name" value="LisH"/>
</dbReference>
<accession>A0AAW1PAL4</accession>
<sequence length="407" mass="45738">MCSDIDGTVERGGDEGMWTVGNPREENRGALTIETPLLKVPFEALRRTTKDRKYVVDEVHVVVGELQKHASTGLSREQQAATLESLVNRLQGLKRKLAELSTNEQADAQRCKARLEHLSEASAVGRQSPVEWSRHRLDRILVDHLLRSGQQDSALQLSEEAGLEELVDTHIFTGARSIVEALLQHDCRPALLWTAENKARLRKIKSKLEFKLHIQEFIELVRQERMSDAIRYAREHLAPWASSHLAELQRALAALAFKAHTSCEPYSQLFQHSQWEALADLFCKELFRLNCLTPESVLAVHLQAGLSALKMPQSYTDNSSKEDPLHLQAFRTLAEGLPFAKHVHSKLVCAITREVMDEHNPPMVMPNGMLYSEKAAKQICGCNGGQFVCPISGAVCNEKDLRRAYIS</sequence>
<dbReference type="GO" id="GO:0043161">
    <property type="term" value="P:proteasome-mediated ubiquitin-dependent protein catabolic process"/>
    <property type="evidence" value="ECO:0007669"/>
    <property type="project" value="InterPro"/>
</dbReference>
<evidence type="ECO:0000259" key="3">
    <source>
        <dbReference type="PROSITE" id="PS50897"/>
    </source>
</evidence>
<dbReference type="InterPro" id="IPR045098">
    <property type="entry name" value="Fyv10_fam"/>
</dbReference>
<comment type="caution">
    <text evidence="4">The sequence shown here is derived from an EMBL/GenBank/DDBJ whole genome shotgun (WGS) entry which is preliminary data.</text>
</comment>
<dbReference type="InterPro" id="IPR006595">
    <property type="entry name" value="CTLH_C"/>
</dbReference>
<evidence type="ECO:0000313" key="5">
    <source>
        <dbReference type="Proteomes" id="UP001489004"/>
    </source>
</evidence>
<dbReference type="CDD" id="cd16659">
    <property type="entry name" value="RING-Ubox_Emp"/>
    <property type="match status" value="1"/>
</dbReference>
<dbReference type="GO" id="GO:0034657">
    <property type="term" value="C:GID complex"/>
    <property type="evidence" value="ECO:0007669"/>
    <property type="project" value="TreeGrafter"/>
</dbReference>
<dbReference type="GO" id="GO:0005737">
    <property type="term" value="C:cytoplasm"/>
    <property type="evidence" value="ECO:0007669"/>
    <property type="project" value="TreeGrafter"/>
</dbReference>
<evidence type="ECO:0000256" key="1">
    <source>
        <dbReference type="SAM" id="Coils"/>
    </source>
</evidence>
<reference evidence="4 5" key="1">
    <citation type="journal article" date="2024" name="Nat. Commun.">
        <title>Phylogenomics reveals the evolutionary origins of lichenization in chlorophyte algae.</title>
        <authorList>
            <person name="Puginier C."/>
            <person name="Libourel C."/>
            <person name="Otte J."/>
            <person name="Skaloud P."/>
            <person name="Haon M."/>
            <person name="Grisel S."/>
            <person name="Petersen M."/>
            <person name="Berrin J.G."/>
            <person name="Delaux P.M."/>
            <person name="Dal Grande F."/>
            <person name="Keller J."/>
        </authorList>
    </citation>
    <scope>NUCLEOTIDE SEQUENCE [LARGE SCALE GENOMIC DNA]</scope>
    <source>
        <strain evidence="4 5">SAG 2043</strain>
    </source>
</reference>